<feature type="repeat" description="PPR" evidence="2">
    <location>
        <begin position="77"/>
        <end position="107"/>
    </location>
</feature>
<dbReference type="EMBL" id="JADFTS010000001">
    <property type="protein sequence ID" value="KAF9626425.1"/>
    <property type="molecule type" value="Genomic_DNA"/>
</dbReference>
<dbReference type="InterPro" id="IPR011990">
    <property type="entry name" value="TPR-like_helical_dom_sf"/>
</dbReference>
<dbReference type="Proteomes" id="UP000631114">
    <property type="component" value="Unassembled WGS sequence"/>
</dbReference>
<dbReference type="GO" id="GO:0008270">
    <property type="term" value="F:zinc ion binding"/>
    <property type="evidence" value="ECO:0007669"/>
    <property type="project" value="InterPro"/>
</dbReference>
<dbReference type="OrthoDB" id="185373at2759"/>
<dbReference type="Pfam" id="PF01535">
    <property type="entry name" value="PPR"/>
    <property type="match status" value="2"/>
</dbReference>
<feature type="compositionally biased region" description="Gly residues" evidence="3">
    <location>
        <begin position="1"/>
        <end position="13"/>
    </location>
</feature>
<evidence type="ECO:0000259" key="4">
    <source>
        <dbReference type="Pfam" id="PF14432"/>
    </source>
</evidence>
<comment type="caution">
    <text evidence="5">The sequence shown here is derived from an EMBL/GenBank/DDBJ whole genome shotgun (WGS) entry which is preliminary data.</text>
</comment>
<dbReference type="Pfam" id="PF20431">
    <property type="entry name" value="E_motif"/>
    <property type="match status" value="1"/>
</dbReference>
<reference evidence="5 6" key="1">
    <citation type="submission" date="2020-10" db="EMBL/GenBank/DDBJ databases">
        <title>The Coptis chinensis genome and diversification of protoberbering-type alkaloids.</title>
        <authorList>
            <person name="Wang B."/>
            <person name="Shu S."/>
            <person name="Song C."/>
            <person name="Liu Y."/>
        </authorList>
    </citation>
    <scope>NUCLEOTIDE SEQUENCE [LARGE SCALE GENOMIC DNA]</scope>
    <source>
        <strain evidence="5">HL-2020</strain>
        <tissue evidence="5">Leaf</tissue>
    </source>
</reference>
<evidence type="ECO:0000313" key="5">
    <source>
        <dbReference type="EMBL" id="KAF9626425.1"/>
    </source>
</evidence>
<evidence type="ECO:0000256" key="2">
    <source>
        <dbReference type="PROSITE-ProRule" id="PRU00708"/>
    </source>
</evidence>
<dbReference type="Pfam" id="PF13041">
    <property type="entry name" value="PPR_2"/>
    <property type="match status" value="5"/>
</dbReference>
<dbReference type="PANTHER" id="PTHR47926:SF517">
    <property type="entry name" value="TETRATRICOPEPTIDE REPEAT-LIKE SUPERFAMILY PROTEIN"/>
    <property type="match status" value="1"/>
</dbReference>
<feature type="repeat" description="PPR" evidence="2">
    <location>
        <begin position="210"/>
        <end position="244"/>
    </location>
</feature>
<evidence type="ECO:0000256" key="1">
    <source>
        <dbReference type="ARBA" id="ARBA00022737"/>
    </source>
</evidence>
<dbReference type="InterPro" id="IPR046848">
    <property type="entry name" value="E_motif"/>
</dbReference>
<dbReference type="Gene3D" id="1.25.40.10">
    <property type="entry name" value="Tetratricopeptide repeat domain"/>
    <property type="match status" value="5"/>
</dbReference>
<dbReference type="InterPro" id="IPR002885">
    <property type="entry name" value="PPR_rpt"/>
</dbReference>
<organism evidence="5 6">
    <name type="scientific">Coptis chinensis</name>
    <dbReference type="NCBI Taxonomy" id="261450"/>
    <lineage>
        <taxon>Eukaryota</taxon>
        <taxon>Viridiplantae</taxon>
        <taxon>Streptophyta</taxon>
        <taxon>Embryophyta</taxon>
        <taxon>Tracheophyta</taxon>
        <taxon>Spermatophyta</taxon>
        <taxon>Magnoliopsida</taxon>
        <taxon>Ranunculales</taxon>
        <taxon>Ranunculaceae</taxon>
        <taxon>Coptidoideae</taxon>
        <taxon>Coptis</taxon>
    </lineage>
</organism>
<dbReference type="Pfam" id="PF14432">
    <property type="entry name" value="DYW_deaminase"/>
    <property type="match status" value="1"/>
</dbReference>
<dbReference type="GO" id="GO:0009451">
    <property type="term" value="P:RNA modification"/>
    <property type="evidence" value="ECO:0007669"/>
    <property type="project" value="InterPro"/>
</dbReference>
<dbReference type="InterPro" id="IPR032867">
    <property type="entry name" value="DYW_dom"/>
</dbReference>
<dbReference type="FunFam" id="1.25.40.10:FF:000452">
    <property type="entry name" value="pentatricopeptide repeat-containing protein At2g03880, mitochondrial"/>
    <property type="match status" value="1"/>
</dbReference>
<name>A0A835MBF5_9MAGN</name>
<dbReference type="PROSITE" id="PS51375">
    <property type="entry name" value="PPR"/>
    <property type="match status" value="7"/>
</dbReference>
<dbReference type="AlphaFoldDB" id="A0A835MBF5"/>
<feature type="repeat" description="PPR" evidence="2">
    <location>
        <begin position="412"/>
        <end position="446"/>
    </location>
</feature>
<feature type="repeat" description="PPR" evidence="2">
    <location>
        <begin position="46"/>
        <end position="76"/>
    </location>
</feature>
<feature type="repeat" description="PPR" evidence="2">
    <location>
        <begin position="311"/>
        <end position="345"/>
    </location>
</feature>
<gene>
    <name evidence="5" type="ORF">IFM89_033244</name>
</gene>
<dbReference type="GO" id="GO:0003723">
    <property type="term" value="F:RNA binding"/>
    <property type="evidence" value="ECO:0007669"/>
    <property type="project" value="InterPro"/>
</dbReference>
<feature type="repeat" description="PPR" evidence="2">
    <location>
        <begin position="513"/>
        <end position="547"/>
    </location>
</feature>
<dbReference type="Pfam" id="PF12854">
    <property type="entry name" value="PPR_1"/>
    <property type="match status" value="1"/>
</dbReference>
<dbReference type="FunFam" id="1.25.40.10:FF:001093">
    <property type="entry name" value="Pentatricopeptide repeat-containing protein At2g34400"/>
    <property type="match status" value="1"/>
</dbReference>
<dbReference type="NCBIfam" id="TIGR00756">
    <property type="entry name" value="PPR"/>
    <property type="match status" value="10"/>
</dbReference>
<feature type="domain" description="DYW" evidence="4">
    <location>
        <begin position="728"/>
        <end position="820"/>
    </location>
</feature>
<dbReference type="FunFam" id="1.25.40.10:FF:000073">
    <property type="entry name" value="Pentatricopeptide repeat-containing protein chloroplastic"/>
    <property type="match status" value="1"/>
</dbReference>
<dbReference type="PANTHER" id="PTHR47926">
    <property type="entry name" value="PENTATRICOPEPTIDE REPEAT-CONTAINING PROTEIN"/>
    <property type="match status" value="1"/>
</dbReference>
<proteinExistence type="predicted"/>
<dbReference type="SUPFAM" id="SSF48452">
    <property type="entry name" value="TPR-like"/>
    <property type="match status" value="2"/>
</dbReference>
<dbReference type="FunFam" id="1.25.40.10:FF:000353">
    <property type="entry name" value="Pentatricopeptide repeat-containing protein At4g39530"/>
    <property type="match status" value="1"/>
</dbReference>
<dbReference type="InterPro" id="IPR046960">
    <property type="entry name" value="PPR_At4g14850-like_plant"/>
</dbReference>
<keyword evidence="1" id="KW-0677">Repeat</keyword>
<accession>A0A835MBF5</accession>
<evidence type="ECO:0000256" key="3">
    <source>
        <dbReference type="SAM" id="MobiDB-lite"/>
    </source>
</evidence>
<feature type="region of interest" description="Disordered" evidence="3">
    <location>
        <begin position="1"/>
        <end position="36"/>
    </location>
</feature>
<evidence type="ECO:0000313" key="6">
    <source>
        <dbReference type="Proteomes" id="UP000631114"/>
    </source>
</evidence>
<protein>
    <recommendedName>
        <fullName evidence="4">DYW domain-containing protein</fullName>
    </recommendedName>
</protein>
<keyword evidence="6" id="KW-1185">Reference proteome</keyword>
<sequence>MGGMGVMGGGGRGTRTKSGGCAKHGTKASKRSTVGARSVIQSARTPPGVFQQLLDSLSKSGRIDEARNLFDKMPQRDEFTWNTMISCYARMGLLHEAQKLFDETPIQSSIAWSSLISGYSRNGHCAKAFELFYEMQVRGLRPTQYTLGSVLRACSNNVELCKGEQIHGYVVKTRFDDNVFVVTGLVDVYGKCKRVLEAEYLFKKVGDKKNNVLWTAMITGYSQNGDGLRAMECFRDMKAEDVEPNQFTFPSVLTACAALAATKFGMQVHSCIVKSGFEVNVFVNSALVDMYAKCGELQSAKRLLEGTEVDDVIPWNSVIVGCVRQGYGEEALSLFKQMLSKGMKIDDFTYPSVLNSFAFTLDVEHAKPIHSLIVKSGFEDYKIICNALVDMYAKGGCLSSAFQVFHSMPESDVVSWTSLITGYAYHGFHEKALKLFCDMRVAGINPDQFIISSIFSSSAELTILEFGRQVHGNFIRSGLGSSLSVDNSLVTMYAKCGCLEDAHQVFDSMLLRDVVSWTALIVGYAQNGKGRDSLLLYEKMITSGTRPDYVTFIGLLFACSHTGLVKDGSHYFESMEKVYGIAPGAEHYACMIDLLGRSGKIDEAKSLLNKMTVKPDSTLWKALLAACRMHGDFEFAERAAQNLFELEPENAMPYVLLSNIYSSACKWDDAARIRSLMKSRGVTKEPGCSWMEINSVVHRFMAEDRSHPRMAEIYAKVQEIIISIKKVGYVPDMSFSLHDMDEEGKERDLAYHSEKLAVAYALISIPSGAPIRIFKNLRVCGDCHSALKLVSSVYQRRIVLRDSNCFHHFREGICSCRDYW</sequence>
<feature type="repeat" description="PPR" evidence="2">
    <location>
        <begin position="108"/>
        <end position="142"/>
    </location>
</feature>